<proteinExistence type="predicted"/>
<sequence length="346" mass="40142">MAEYSREQRNHLSRAITNGDTGSRQLKGFVDNRCMTQKVDNQLKIIQKIIKREKEHQIKISNNSQYIKQLKEIQSNHMYSTKSYNRIIQKREPEKITPLFSSLTHGSIAPEFLSQKDNPSSGIKNTPDSPAWFGIEDPFISILATLRNFKKNGSFPVYSYFLKENLTLAHWDTWRMALEHLLYNSFRAEYEEIRRVANIASLDRILIENVLPQNSNDSPNEPIYKYLNDRSLGSQTAHAGREMDKLLKDNYDGYYLTHDPVINSSPQTILFSKGLSKLVRFQKDNVKVKGPYTLNGQRCFKVKYKQIGFLYFPDEKGCLYNIKAKTQVVDKMTFSSYFNCNSSDLI</sequence>
<reference evidence="2" key="1">
    <citation type="journal article" date="2021" name="Proc. Natl. Acad. Sci. U.S.A.">
        <title>A Catalog of Tens of Thousands of Viruses from Human Metagenomes Reveals Hidden Associations with Chronic Diseases.</title>
        <authorList>
            <person name="Tisza M.J."/>
            <person name="Buck C.B."/>
        </authorList>
    </citation>
    <scope>NUCLEOTIDE SEQUENCE</scope>
    <source>
        <strain evidence="2">Ct7aK2</strain>
    </source>
</reference>
<protein>
    <submittedName>
        <fullName evidence="2">Uncharacterized protein</fullName>
    </submittedName>
</protein>
<feature type="compositionally biased region" description="Basic and acidic residues" evidence="1">
    <location>
        <begin position="1"/>
        <end position="10"/>
    </location>
</feature>
<name>A0A8S5U9B8_9CAUD</name>
<evidence type="ECO:0000313" key="2">
    <source>
        <dbReference type="EMBL" id="DAF91056.1"/>
    </source>
</evidence>
<organism evidence="2">
    <name type="scientific">Siphoviridae sp. ct7aK2</name>
    <dbReference type="NCBI Taxonomy" id="2825351"/>
    <lineage>
        <taxon>Viruses</taxon>
        <taxon>Duplodnaviria</taxon>
        <taxon>Heunggongvirae</taxon>
        <taxon>Uroviricota</taxon>
        <taxon>Caudoviricetes</taxon>
    </lineage>
</organism>
<feature type="region of interest" description="Disordered" evidence="1">
    <location>
        <begin position="1"/>
        <end position="23"/>
    </location>
</feature>
<accession>A0A8S5U9B8</accession>
<dbReference type="EMBL" id="BK016044">
    <property type="protein sequence ID" value="DAF91056.1"/>
    <property type="molecule type" value="Genomic_DNA"/>
</dbReference>
<evidence type="ECO:0000256" key="1">
    <source>
        <dbReference type="SAM" id="MobiDB-lite"/>
    </source>
</evidence>